<organism evidence="1 2">
    <name type="scientific">Trichonephila clavata</name>
    <name type="common">Joro spider</name>
    <name type="synonym">Nephila clavata</name>
    <dbReference type="NCBI Taxonomy" id="2740835"/>
    <lineage>
        <taxon>Eukaryota</taxon>
        <taxon>Metazoa</taxon>
        <taxon>Ecdysozoa</taxon>
        <taxon>Arthropoda</taxon>
        <taxon>Chelicerata</taxon>
        <taxon>Arachnida</taxon>
        <taxon>Araneae</taxon>
        <taxon>Araneomorphae</taxon>
        <taxon>Entelegynae</taxon>
        <taxon>Araneoidea</taxon>
        <taxon>Nephilidae</taxon>
        <taxon>Trichonephila</taxon>
    </lineage>
</organism>
<evidence type="ECO:0000313" key="2">
    <source>
        <dbReference type="Proteomes" id="UP000887116"/>
    </source>
</evidence>
<accession>A0A8X6G9Z8</accession>
<dbReference type="AlphaFoldDB" id="A0A8X6G9Z8"/>
<proteinExistence type="predicted"/>
<protein>
    <submittedName>
        <fullName evidence="1">Uncharacterized protein</fullName>
    </submittedName>
</protein>
<keyword evidence="2" id="KW-1185">Reference proteome</keyword>
<gene>
    <name evidence="1" type="ORF">TNCT_74021</name>
</gene>
<dbReference type="Proteomes" id="UP000887116">
    <property type="component" value="Unassembled WGS sequence"/>
</dbReference>
<sequence length="82" mass="9779">MPKFSQTLRDEDDVRIALRCELKHSQWVTHLENLLFIKDVKLSCLEEGYILDDSKINQEELINVSFTREESFDINKKSSYWV</sequence>
<comment type="caution">
    <text evidence="1">The sequence shown here is derived from an EMBL/GenBank/DDBJ whole genome shotgun (WGS) entry which is preliminary data.</text>
</comment>
<reference evidence="1" key="1">
    <citation type="submission" date="2020-07" db="EMBL/GenBank/DDBJ databases">
        <title>Multicomponent nature underlies the extraordinary mechanical properties of spider dragline silk.</title>
        <authorList>
            <person name="Kono N."/>
            <person name="Nakamura H."/>
            <person name="Mori M."/>
            <person name="Yoshida Y."/>
            <person name="Ohtoshi R."/>
            <person name="Malay A.D."/>
            <person name="Moran D.A.P."/>
            <person name="Tomita M."/>
            <person name="Numata K."/>
            <person name="Arakawa K."/>
        </authorList>
    </citation>
    <scope>NUCLEOTIDE SEQUENCE</scope>
</reference>
<dbReference type="EMBL" id="BMAO01015127">
    <property type="protein sequence ID" value="GFQ99562.1"/>
    <property type="molecule type" value="Genomic_DNA"/>
</dbReference>
<evidence type="ECO:0000313" key="1">
    <source>
        <dbReference type="EMBL" id="GFQ99562.1"/>
    </source>
</evidence>
<name>A0A8X6G9Z8_TRICU</name>